<gene>
    <name evidence="2" type="ORF">C1SCF055_LOCUS13389</name>
</gene>
<protein>
    <submittedName>
        <fullName evidence="2">Uncharacterized protein</fullName>
    </submittedName>
</protein>
<feature type="region of interest" description="Disordered" evidence="1">
    <location>
        <begin position="116"/>
        <end position="135"/>
    </location>
</feature>
<evidence type="ECO:0000313" key="2">
    <source>
        <dbReference type="EMBL" id="CAI3986004.1"/>
    </source>
</evidence>
<dbReference type="EMBL" id="CAMXCT010001035">
    <property type="protein sequence ID" value="CAI3986004.1"/>
    <property type="molecule type" value="Genomic_DNA"/>
</dbReference>
<reference evidence="3 4" key="2">
    <citation type="submission" date="2024-05" db="EMBL/GenBank/DDBJ databases">
        <authorList>
            <person name="Chen Y."/>
            <person name="Shah S."/>
            <person name="Dougan E. K."/>
            <person name="Thang M."/>
            <person name="Chan C."/>
        </authorList>
    </citation>
    <scope>NUCLEOTIDE SEQUENCE [LARGE SCALE GENOMIC DNA]</scope>
</reference>
<evidence type="ECO:0000313" key="4">
    <source>
        <dbReference type="Proteomes" id="UP001152797"/>
    </source>
</evidence>
<dbReference type="EMBL" id="CAMXCT030001035">
    <property type="protein sequence ID" value="CAL4773316.1"/>
    <property type="molecule type" value="Genomic_DNA"/>
</dbReference>
<organism evidence="2">
    <name type="scientific">Cladocopium goreaui</name>
    <dbReference type="NCBI Taxonomy" id="2562237"/>
    <lineage>
        <taxon>Eukaryota</taxon>
        <taxon>Sar</taxon>
        <taxon>Alveolata</taxon>
        <taxon>Dinophyceae</taxon>
        <taxon>Suessiales</taxon>
        <taxon>Symbiodiniaceae</taxon>
        <taxon>Cladocopium</taxon>
    </lineage>
</organism>
<dbReference type="OrthoDB" id="47374at2759"/>
<dbReference type="Gene3D" id="3.40.630.30">
    <property type="match status" value="1"/>
</dbReference>
<accession>A0A9P1C6H8</accession>
<comment type="caution">
    <text evidence="2">The sequence shown here is derived from an EMBL/GenBank/DDBJ whole genome shotgun (WGS) entry which is preliminary data.</text>
</comment>
<name>A0A9P1C6H8_9DINO</name>
<proteinExistence type="predicted"/>
<feature type="compositionally biased region" description="Low complexity" evidence="1">
    <location>
        <begin position="118"/>
        <end position="132"/>
    </location>
</feature>
<sequence>MWALALAPSGNGRARCGVRLGTRLRQLPAALTQSQVSPVELPPEFFKDATGWLDEGHGFDQQGDFTCNDRQKHDIVGLIGVKDGHGLLLEEAFPIDLLPLPRERVLGARRSWRSRQLRAASAAPKPRASSPAPKRRYFRSSVAPKLEQEASWQVAATAAALEMGREEVARDDASRSDRSPPDFLPLLTAAAQLNAASWGASCRSARLSALRQRCQTPGDPEAWLDFAEFQWSQLGEELDAPAKQVREKQRAVLEAALAKQTSGPPDVRLIRALATAEGDGTANMPVQELLSCRRQRLLQCSHAEVAEELVWGFLEVCTLGGAGHKDGSLLEGAPLLKGVPAPESEPAPIESLRRAVTETLAFLAVRKVAAGHDGQAVAALERAELACISSLSMAEAASGRSGKALELVRGLATWNIFGQGDPTFFASVWKAHCRLGARGALRALQQMGFVQMQLPESLQPLAQSLDALEDPCDAFEKPPAGHLCALLRAGGGRVRNWCADELQRSMGLNQLGDPEPQMTFEELQPFLLSFRTEEARKESVLRFLDLLGAPTLCRHAPASRYRQSFMEAFAPLSLRFSEETRIPPYGMLPACSHREAMKTHTALQSLALWPRDALLHEVLVESLRKLSSHEAFNGQAAKLPRRVLRASEDPRLYFIYAHGLWQSGASSREETRLVLLKLCAGAADARIAMAWWYLELTAADADAGQLSSCNVARAQRLVLALAFGCFDEGVLSDTPLNSRETGLSRLQALTRLQQRLPGSCQTDGSSRFLLSSYQALVLAMCALHAQTSARKALDFFLKEVPPADVVSRTMAMSKDSGPLRPTAASRATLTESTGWARAAEQMLVMLTMAQAPVKIRLEAIRLCLRLEPGSPFALRHLTKLRLRQGLVNTLRRELDEVLGLHRPTPLGASGAQWLESFRACLHTELLLDAPRSGHSSSNASSQRRSALCERAMLLASPAATGNLWCLYGLMLLVKLQRDGRGAAELWRAGVRATSRVPLQKVGWLLNLAACEARAIPGEAPEEEVIDLVEAVESKGIFLHSDPLEAIACDLEQRAELVERLILVKYADRWVEQGLPVKRIGGIKAATRSQYVAVRCDEMPRSSSSAMPDPTAETVPRLRAKVHRRLSPEQLQRLSVSDLCYRPLQSSDMDEMIALHQEWFPVSYDKDFYNMSVSGSLYSLVAVVPPENADSTEEENILGLLPVQAVAEPAAQQPVTQPEGAQPDQQVQAAQQAALAALAAEAAAWQQTDS</sequence>
<dbReference type="AlphaFoldDB" id="A0A9P1C6H8"/>
<dbReference type="Proteomes" id="UP001152797">
    <property type="component" value="Unassembled WGS sequence"/>
</dbReference>
<evidence type="ECO:0000256" key="1">
    <source>
        <dbReference type="SAM" id="MobiDB-lite"/>
    </source>
</evidence>
<evidence type="ECO:0000313" key="3">
    <source>
        <dbReference type="EMBL" id="CAL4773316.1"/>
    </source>
</evidence>
<dbReference type="EMBL" id="CAMXCT020001035">
    <property type="protein sequence ID" value="CAL1139379.1"/>
    <property type="molecule type" value="Genomic_DNA"/>
</dbReference>
<feature type="region of interest" description="Disordered" evidence="1">
    <location>
        <begin position="1208"/>
        <end position="1227"/>
    </location>
</feature>
<keyword evidence="4" id="KW-1185">Reference proteome</keyword>
<reference evidence="2" key="1">
    <citation type="submission" date="2022-10" db="EMBL/GenBank/DDBJ databases">
        <authorList>
            <person name="Chen Y."/>
            <person name="Dougan E. K."/>
            <person name="Chan C."/>
            <person name="Rhodes N."/>
            <person name="Thang M."/>
        </authorList>
    </citation>
    <scope>NUCLEOTIDE SEQUENCE</scope>
</reference>